<accession>A0AA39UEK2</accession>
<proteinExistence type="predicted"/>
<feature type="compositionally biased region" description="Basic and acidic residues" evidence="1">
    <location>
        <begin position="294"/>
        <end position="317"/>
    </location>
</feature>
<reference evidence="2" key="1">
    <citation type="submission" date="2023-06" db="EMBL/GenBank/DDBJ databases">
        <authorList>
            <consortium name="Lawrence Berkeley National Laboratory"/>
            <person name="Ahrendt S."/>
            <person name="Sahu N."/>
            <person name="Indic B."/>
            <person name="Wong-Bajracharya J."/>
            <person name="Merenyi Z."/>
            <person name="Ke H.-M."/>
            <person name="Monk M."/>
            <person name="Kocsube S."/>
            <person name="Drula E."/>
            <person name="Lipzen A."/>
            <person name="Balint B."/>
            <person name="Henrissat B."/>
            <person name="Andreopoulos B."/>
            <person name="Martin F.M."/>
            <person name="Harder C.B."/>
            <person name="Rigling D."/>
            <person name="Ford K.L."/>
            <person name="Foster G.D."/>
            <person name="Pangilinan J."/>
            <person name="Papanicolaou A."/>
            <person name="Barry K."/>
            <person name="LaButti K."/>
            <person name="Viragh M."/>
            <person name="Koriabine M."/>
            <person name="Yan M."/>
            <person name="Riley R."/>
            <person name="Champramary S."/>
            <person name="Plett K.L."/>
            <person name="Tsai I.J."/>
            <person name="Slot J."/>
            <person name="Sipos G."/>
            <person name="Plett J."/>
            <person name="Nagy L.G."/>
            <person name="Grigoriev I.V."/>
        </authorList>
    </citation>
    <scope>NUCLEOTIDE SEQUENCE</scope>
    <source>
        <strain evidence="2">ICMP 16352</strain>
    </source>
</reference>
<evidence type="ECO:0000256" key="1">
    <source>
        <dbReference type="SAM" id="MobiDB-lite"/>
    </source>
</evidence>
<dbReference type="AlphaFoldDB" id="A0AA39UEK2"/>
<evidence type="ECO:0000313" key="3">
    <source>
        <dbReference type="Proteomes" id="UP001175227"/>
    </source>
</evidence>
<gene>
    <name evidence="2" type="ORF">IW261DRAFT_1480318</name>
</gene>
<feature type="region of interest" description="Disordered" evidence="1">
    <location>
        <begin position="94"/>
        <end position="129"/>
    </location>
</feature>
<sequence length="340" mass="38882">MGLSRLTQLFHSLVHFIMDPRHLNESHMLVFSKDVYRGTASSVDNILREINSFLQYGLGHIIVRRVEYCKCRKTKSSPWEHEFLIVTVKESTESIRDESDAEAADTSPDPTVEPATTSSPSKLTAWHSPSRLQRSGAKVKRITKGNAPYALDRLMIFPDRKGIKRELGKTKFEILMTMDLTRSDNSSPVALEHLTHILQTTSRNTPHYHYIFAQCYWFAYTIWKILEMEMHPHIDVHTRRPRHCVCSAYPKAAVLGRGASVDTARTPETVKMQWDAERTRRDEEWAALALASQSDRHRAEEADRRAEEDCRRAEEAEAQVRELQAKLEASERHAGSGSAV</sequence>
<name>A0AA39UEK2_9AGAR</name>
<feature type="region of interest" description="Disordered" evidence="1">
    <location>
        <begin position="291"/>
        <end position="317"/>
    </location>
</feature>
<keyword evidence="3" id="KW-1185">Reference proteome</keyword>
<protein>
    <submittedName>
        <fullName evidence="2">Uncharacterized protein</fullName>
    </submittedName>
</protein>
<organism evidence="2 3">
    <name type="scientific">Armillaria novae-zelandiae</name>
    <dbReference type="NCBI Taxonomy" id="153914"/>
    <lineage>
        <taxon>Eukaryota</taxon>
        <taxon>Fungi</taxon>
        <taxon>Dikarya</taxon>
        <taxon>Basidiomycota</taxon>
        <taxon>Agaricomycotina</taxon>
        <taxon>Agaricomycetes</taxon>
        <taxon>Agaricomycetidae</taxon>
        <taxon>Agaricales</taxon>
        <taxon>Marasmiineae</taxon>
        <taxon>Physalacriaceae</taxon>
        <taxon>Armillaria</taxon>
    </lineage>
</organism>
<dbReference type="EMBL" id="JAUEPR010000012">
    <property type="protein sequence ID" value="KAK0479339.1"/>
    <property type="molecule type" value="Genomic_DNA"/>
</dbReference>
<comment type="caution">
    <text evidence="2">The sequence shown here is derived from an EMBL/GenBank/DDBJ whole genome shotgun (WGS) entry which is preliminary data.</text>
</comment>
<evidence type="ECO:0000313" key="2">
    <source>
        <dbReference type="EMBL" id="KAK0479339.1"/>
    </source>
</evidence>
<dbReference type="Proteomes" id="UP001175227">
    <property type="component" value="Unassembled WGS sequence"/>
</dbReference>